<reference evidence="2" key="1">
    <citation type="submission" date="2025-08" db="UniProtKB">
        <authorList>
            <consortium name="Ensembl"/>
        </authorList>
    </citation>
    <scope>IDENTIFICATION</scope>
</reference>
<name>A0A8C9PWC0_SPEDA</name>
<dbReference type="AlphaFoldDB" id="A0A8C9PWC0"/>
<protein>
    <submittedName>
        <fullName evidence="2">Uncharacterized protein</fullName>
    </submittedName>
</protein>
<feature type="transmembrane region" description="Helical" evidence="1">
    <location>
        <begin position="69"/>
        <end position="88"/>
    </location>
</feature>
<sequence length="89" mass="10696">MPLCKNVGHKDVEAMQSYRPELSHLLEGQQEVQRQVKESASQTRDKSRMRNWSFTTKASHRKLENLQKCLYWLMCLVYLLSWMIQFLTY</sequence>
<evidence type="ECO:0000313" key="2">
    <source>
        <dbReference type="Ensembl" id="ENSSDAP00000013038.1"/>
    </source>
</evidence>
<evidence type="ECO:0000313" key="3">
    <source>
        <dbReference type="Proteomes" id="UP000694422"/>
    </source>
</evidence>
<dbReference type="Proteomes" id="UP000694422">
    <property type="component" value="Unplaced"/>
</dbReference>
<keyword evidence="1" id="KW-0472">Membrane</keyword>
<keyword evidence="1" id="KW-0812">Transmembrane</keyword>
<evidence type="ECO:0000256" key="1">
    <source>
        <dbReference type="SAM" id="Phobius"/>
    </source>
</evidence>
<proteinExistence type="predicted"/>
<organism evidence="2 3">
    <name type="scientific">Spermophilus dauricus</name>
    <name type="common">Daurian ground squirrel</name>
    <dbReference type="NCBI Taxonomy" id="99837"/>
    <lineage>
        <taxon>Eukaryota</taxon>
        <taxon>Metazoa</taxon>
        <taxon>Chordata</taxon>
        <taxon>Craniata</taxon>
        <taxon>Vertebrata</taxon>
        <taxon>Euteleostomi</taxon>
        <taxon>Mammalia</taxon>
        <taxon>Eutheria</taxon>
        <taxon>Euarchontoglires</taxon>
        <taxon>Glires</taxon>
        <taxon>Rodentia</taxon>
        <taxon>Sciuromorpha</taxon>
        <taxon>Sciuridae</taxon>
        <taxon>Xerinae</taxon>
        <taxon>Marmotini</taxon>
        <taxon>Spermophilus</taxon>
    </lineage>
</organism>
<dbReference type="Ensembl" id="ENSSDAT00000014756.1">
    <property type="protein sequence ID" value="ENSSDAP00000013038.1"/>
    <property type="gene ID" value="ENSSDAG00000011749.1"/>
</dbReference>
<reference evidence="2" key="2">
    <citation type="submission" date="2025-09" db="UniProtKB">
        <authorList>
            <consortium name="Ensembl"/>
        </authorList>
    </citation>
    <scope>IDENTIFICATION</scope>
</reference>
<keyword evidence="3" id="KW-1185">Reference proteome</keyword>
<accession>A0A8C9PWC0</accession>
<keyword evidence="1" id="KW-1133">Transmembrane helix</keyword>